<name>A0A1I7UEU7_9PELO</name>
<feature type="region of interest" description="Disordered" evidence="1">
    <location>
        <begin position="239"/>
        <end position="258"/>
    </location>
</feature>
<keyword evidence="3" id="KW-1185">Reference proteome</keyword>
<evidence type="ECO:0000259" key="2">
    <source>
        <dbReference type="PROSITE" id="PS50181"/>
    </source>
</evidence>
<dbReference type="InterPro" id="IPR036047">
    <property type="entry name" value="F-box-like_dom_sf"/>
</dbReference>
<dbReference type="WBParaSite" id="Csp11.Scaffold629.g8607.t1">
    <property type="protein sequence ID" value="Csp11.Scaffold629.g8607.t1"/>
    <property type="gene ID" value="Csp11.Scaffold629.g8607"/>
</dbReference>
<proteinExistence type="predicted"/>
<protein>
    <submittedName>
        <fullName evidence="4">F-box domain-containing protein</fullName>
    </submittedName>
</protein>
<organism evidence="3 4">
    <name type="scientific">Caenorhabditis tropicalis</name>
    <dbReference type="NCBI Taxonomy" id="1561998"/>
    <lineage>
        <taxon>Eukaryota</taxon>
        <taxon>Metazoa</taxon>
        <taxon>Ecdysozoa</taxon>
        <taxon>Nematoda</taxon>
        <taxon>Chromadorea</taxon>
        <taxon>Rhabditida</taxon>
        <taxon>Rhabditina</taxon>
        <taxon>Rhabditomorpha</taxon>
        <taxon>Rhabditoidea</taxon>
        <taxon>Rhabditidae</taxon>
        <taxon>Peloderinae</taxon>
        <taxon>Caenorhabditis</taxon>
    </lineage>
</organism>
<dbReference type="Pfam" id="PF00646">
    <property type="entry name" value="F-box"/>
    <property type="match status" value="1"/>
</dbReference>
<dbReference type="SMART" id="SM00256">
    <property type="entry name" value="FBOX"/>
    <property type="match status" value="1"/>
</dbReference>
<accession>A0A1I7UEU7</accession>
<evidence type="ECO:0000256" key="1">
    <source>
        <dbReference type="SAM" id="MobiDB-lite"/>
    </source>
</evidence>
<evidence type="ECO:0000313" key="3">
    <source>
        <dbReference type="Proteomes" id="UP000095282"/>
    </source>
</evidence>
<feature type="domain" description="F-box" evidence="2">
    <location>
        <begin position="15"/>
        <end position="67"/>
    </location>
</feature>
<dbReference type="SUPFAM" id="SSF81383">
    <property type="entry name" value="F-box domain"/>
    <property type="match status" value="1"/>
</dbReference>
<dbReference type="CDD" id="cd22150">
    <property type="entry name" value="F-box_CeFBXA-like"/>
    <property type="match status" value="1"/>
</dbReference>
<dbReference type="InterPro" id="IPR001810">
    <property type="entry name" value="F-box_dom"/>
</dbReference>
<dbReference type="Proteomes" id="UP000095282">
    <property type="component" value="Unplaced"/>
</dbReference>
<dbReference type="PROSITE" id="PS50181">
    <property type="entry name" value="FBOX"/>
    <property type="match status" value="1"/>
</dbReference>
<reference evidence="4" key="1">
    <citation type="submission" date="2016-11" db="UniProtKB">
        <authorList>
            <consortium name="WormBaseParasite"/>
        </authorList>
    </citation>
    <scope>IDENTIFICATION</scope>
</reference>
<dbReference type="AlphaFoldDB" id="A0A1I7UEU7"/>
<sequence>MEKFSDLKISSSKKPPNLCDLPMEIVEMIVEKLDFTRRLIVRKTCKTLRKVIDGLKPCCCNEIKMTVGLEECELKIEGHSIKYKPSDEGTDSEVMLEMLTKMIDDLSFLSDPQFQLDTLIFRHNNASLMYQTDFSQVVNKRLPQSVSVRSLVLEEFEYNHHSIWYLAFWKSKMKLNDFHVTQLENLTKLEDDIMRVKIHKTKYIDSRIIRPWSSCIKYYREGQRDILVDEPGLLLPKNTVPVPKSSEKSTEPGNPQCRTPLVIRIKFG</sequence>
<evidence type="ECO:0000313" key="4">
    <source>
        <dbReference type="WBParaSite" id="Csp11.Scaffold629.g8607.t1"/>
    </source>
</evidence>